<dbReference type="Proteomes" id="UP001458415">
    <property type="component" value="Unassembled WGS sequence"/>
</dbReference>
<sequence>MLLRLPTSVSEAQECLAEGAVPIGGATLVWATWQRDGFPEQAMSLRDLPEANVMGPGALGAAVVLDRIDDRTSEVLRG</sequence>
<proteinExistence type="predicted"/>
<organism evidence="1 2">
    <name type="scientific">Streptomyces carpinensis</name>
    <dbReference type="NCBI Taxonomy" id="66369"/>
    <lineage>
        <taxon>Bacteria</taxon>
        <taxon>Bacillati</taxon>
        <taxon>Actinomycetota</taxon>
        <taxon>Actinomycetes</taxon>
        <taxon>Kitasatosporales</taxon>
        <taxon>Streptomycetaceae</taxon>
        <taxon>Streptomyces</taxon>
    </lineage>
</organism>
<protein>
    <submittedName>
        <fullName evidence="1">FAD dependent dehydrogenase</fullName>
    </submittedName>
</protein>
<comment type="caution">
    <text evidence="1">The sequence shown here is derived from an EMBL/GenBank/DDBJ whole genome shotgun (WGS) entry which is preliminary data.</text>
</comment>
<feature type="non-terminal residue" evidence="1">
    <location>
        <position position="78"/>
    </location>
</feature>
<evidence type="ECO:0000313" key="2">
    <source>
        <dbReference type="Proteomes" id="UP001458415"/>
    </source>
</evidence>
<reference evidence="1 2" key="1">
    <citation type="submission" date="2024-06" db="EMBL/GenBank/DDBJ databases">
        <title>The Natural Products Discovery Center: Release of the First 8490 Sequenced Strains for Exploring Actinobacteria Biosynthetic Diversity.</title>
        <authorList>
            <person name="Kalkreuter E."/>
            <person name="Kautsar S.A."/>
            <person name="Yang D."/>
            <person name="Bader C.D."/>
            <person name="Teijaro C.N."/>
            <person name="Fluegel L."/>
            <person name="Davis C.M."/>
            <person name="Simpson J.R."/>
            <person name="Lauterbach L."/>
            <person name="Steele A.D."/>
            <person name="Gui C."/>
            <person name="Meng S."/>
            <person name="Li G."/>
            <person name="Viehrig K."/>
            <person name="Ye F."/>
            <person name="Su P."/>
            <person name="Kiefer A.F."/>
            <person name="Nichols A."/>
            <person name="Cepeda A.J."/>
            <person name="Yan W."/>
            <person name="Fan B."/>
            <person name="Jiang Y."/>
            <person name="Adhikari A."/>
            <person name="Zheng C.-J."/>
            <person name="Schuster L."/>
            <person name="Cowan T.M."/>
            <person name="Smanski M.J."/>
            <person name="Chevrette M.G."/>
            <person name="De Carvalho L.P.S."/>
            <person name="Shen B."/>
        </authorList>
    </citation>
    <scope>NUCLEOTIDE SEQUENCE [LARGE SCALE GENOMIC DNA]</scope>
    <source>
        <strain evidence="1 2">NPDC000634</strain>
    </source>
</reference>
<accession>A0ABV1WA19</accession>
<dbReference type="EMBL" id="JBEPCU010000677">
    <property type="protein sequence ID" value="MER6981043.1"/>
    <property type="molecule type" value="Genomic_DNA"/>
</dbReference>
<name>A0ABV1WA19_9ACTN</name>
<keyword evidence="2" id="KW-1185">Reference proteome</keyword>
<gene>
    <name evidence="1" type="ORF">ABT317_29740</name>
</gene>
<evidence type="ECO:0000313" key="1">
    <source>
        <dbReference type="EMBL" id="MER6981043.1"/>
    </source>
</evidence>